<gene>
    <name evidence="5" type="ORF">ACFQ3U_11530</name>
</gene>
<dbReference type="PROSITE" id="PS50043">
    <property type="entry name" value="HTH_LUXR_2"/>
    <property type="match status" value="1"/>
</dbReference>
<dbReference type="InterPro" id="IPR036388">
    <property type="entry name" value="WH-like_DNA-bd_sf"/>
</dbReference>
<dbReference type="Gene3D" id="1.10.10.10">
    <property type="entry name" value="Winged helix-like DNA-binding domain superfamily/Winged helix DNA-binding domain"/>
    <property type="match status" value="1"/>
</dbReference>
<reference evidence="6" key="1">
    <citation type="journal article" date="2019" name="Int. J. Syst. Evol. Microbiol.">
        <title>The Global Catalogue of Microorganisms (GCM) 10K type strain sequencing project: providing services to taxonomists for standard genome sequencing and annotation.</title>
        <authorList>
            <consortium name="The Broad Institute Genomics Platform"/>
            <consortium name="The Broad Institute Genome Sequencing Center for Infectious Disease"/>
            <person name="Wu L."/>
            <person name="Ma J."/>
        </authorList>
    </citation>
    <scope>NUCLEOTIDE SEQUENCE [LARGE SCALE GENOMIC DNA]</scope>
    <source>
        <strain evidence="6">CCUG 50213</strain>
    </source>
</reference>
<dbReference type="PRINTS" id="PR00038">
    <property type="entry name" value="HTHLUXR"/>
</dbReference>
<keyword evidence="6" id="KW-1185">Reference proteome</keyword>
<dbReference type="SUPFAM" id="SSF46894">
    <property type="entry name" value="C-terminal effector domain of the bipartite response regulators"/>
    <property type="match status" value="1"/>
</dbReference>
<feature type="domain" description="HTH luxR-type" evidence="4">
    <location>
        <begin position="256"/>
        <end position="321"/>
    </location>
</feature>
<evidence type="ECO:0000256" key="1">
    <source>
        <dbReference type="ARBA" id="ARBA00023015"/>
    </source>
</evidence>
<dbReference type="Gene3D" id="3.30.450.40">
    <property type="match status" value="1"/>
</dbReference>
<dbReference type="RefSeq" id="WP_343960495.1">
    <property type="nucleotide sequence ID" value="NZ_BAAAKZ010000008.1"/>
</dbReference>
<comment type="caution">
    <text evidence="5">The sequence shown here is derived from an EMBL/GenBank/DDBJ whole genome shotgun (WGS) entry which is preliminary data.</text>
</comment>
<keyword evidence="1" id="KW-0805">Transcription regulation</keyword>
<dbReference type="InterPro" id="IPR029016">
    <property type="entry name" value="GAF-like_dom_sf"/>
</dbReference>
<evidence type="ECO:0000256" key="2">
    <source>
        <dbReference type="ARBA" id="ARBA00023125"/>
    </source>
</evidence>
<dbReference type="EMBL" id="JBHTLY010000005">
    <property type="protein sequence ID" value="MFD1202524.1"/>
    <property type="molecule type" value="Genomic_DNA"/>
</dbReference>
<evidence type="ECO:0000313" key="6">
    <source>
        <dbReference type="Proteomes" id="UP001597181"/>
    </source>
</evidence>
<evidence type="ECO:0000313" key="5">
    <source>
        <dbReference type="EMBL" id="MFD1202524.1"/>
    </source>
</evidence>
<dbReference type="SMART" id="SM00421">
    <property type="entry name" value="HTH_LUXR"/>
    <property type="match status" value="1"/>
</dbReference>
<dbReference type="PANTHER" id="PTHR44688:SF16">
    <property type="entry name" value="DNA-BINDING TRANSCRIPTIONAL ACTIVATOR DEVR_DOSR"/>
    <property type="match status" value="1"/>
</dbReference>
<name>A0ABW3TQU2_9MICO</name>
<accession>A0ABW3TQU2</accession>
<dbReference type="Pfam" id="PF00196">
    <property type="entry name" value="GerE"/>
    <property type="match status" value="1"/>
</dbReference>
<proteinExistence type="predicted"/>
<protein>
    <submittedName>
        <fullName evidence="5">Response regulator transcription factor</fullName>
    </submittedName>
</protein>
<keyword evidence="3" id="KW-0804">Transcription</keyword>
<dbReference type="InterPro" id="IPR000792">
    <property type="entry name" value="Tscrpt_reg_LuxR_C"/>
</dbReference>
<evidence type="ECO:0000259" key="4">
    <source>
        <dbReference type="PROSITE" id="PS50043"/>
    </source>
</evidence>
<keyword evidence="2" id="KW-0238">DNA-binding</keyword>
<evidence type="ECO:0000256" key="3">
    <source>
        <dbReference type="ARBA" id="ARBA00023163"/>
    </source>
</evidence>
<dbReference type="CDD" id="cd06170">
    <property type="entry name" value="LuxR_C_like"/>
    <property type="match status" value="1"/>
</dbReference>
<organism evidence="5 6">
    <name type="scientific">Leucobacter albus</name>
    <dbReference type="NCBI Taxonomy" id="272210"/>
    <lineage>
        <taxon>Bacteria</taxon>
        <taxon>Bacillati</taxon>
        <taxon>Actinomycetota</taxon>
        <taxon>Actinomycetes</taxon>
        <taxon>Micrococcales</taxon>
        <taxon>Microbacteriaceae</taxon>
        <taxon>Leucobacter</taxon>
    </lineage>
</organism>
<dbReference type="PANTHER" id="PTHR44688">
    <property type="entry name" value="DNA-BINDING TRANSCRIPTIONAL ACTIVATOR DEVR_DOSR"/>
    <property type="match status" value="1"/>
</dbReference>
<sequence length="324" mass="33487">MLQEAVTEFSRATGFPLAFGGYESNGVTTVTALSGTEGHSLQGLRVANWRGLGGKAMIEHRPRFTRDYMSSQTISHDYDLEIGAERIVMLVAVPVVVDGVTRAVLYGGTRGETAPDATFMQAAAGVSEELARWLRADDLTRAASLARGSVSAAAGAEAATAPTAAAMTAAATAAPTAFVSAPTHHRQSHSTTATAPASAVPAVPAVPAALPGTVIEELRSSHAEIRRIAAATTDPVAREALGALERRLAGIGRAEPPATEVRLTARELDVLSEASRGGTNQHIAAALGIAESTVKGYLKTAMHKLETPTRHAAVTAARGFGLIP</sequence>
<dbReference type="Proteomes" id="UP001597181">
    <property type="component" value="Unassembled WGS sequence"/>
</dbReference>
<dbReference type="InterPro" id="IPR016032">
    <property type="entry name" value="Sig_transdc_resp-reg_C-effctor"/>
</dbReference>